<dbReference type="InterPro" id="IPR006311">
    <property type="entry name" value="TAT_signal"/>
</dbReference>
<dbReference type="RefSeq" id="WP_163703709.1">
    <property type="nucleotide sequence ID" value="NZ_QXHD01000004.1"/>
</dbReference>
<organism evidence="2 3">
    <name type="scientific">Adonisia turfae CCMR0081</name>
    <dbReference type="NCBI Taxonomy" id="2292702"/>
    <lineage>
        <taxon>Bacteria</taxon>
        <taxon>Bacillati</taxon>
        <taxon>Cyanobacteriota</taxon>
        <taxon>Adonisia</taxon>
        <taxon>Adonisia turfae</taxon>
    </lineage>
</organism>
<dbReference type="SUPFAM" id="SSF56524">
    <property type="entry name" value="Oxidoreductase molybdopterin-binding domain"/>
    <property type="match status" value="1"/>
</dbReference>
<name>A0A6M0RY43_9CYAN</name>
<feature type="domain" description="Oxidoreductase molybdopterin-binding" evidence="1">
    <location>
        <begin position="112"/>
        <end position="268"/>
    </location>
</feature>
<evidence type="ECO:0000313" key="2">
    <source>
        <dbReference type="EMBL" id="NEZ60621.1"/>
    </source>
</evidence>
<dbReference type="PANTHER" id="PTHR43032:SF3">
    <property type="entry name" value="PROTEIN-METHIONINE-SULFOXIDE REDUCTASE CATALYTIC SUBUNIT MSRP"/>
    <property type="match status" value="1"/>
</dbReference>
<dbReference type="PROSITE" id="PS51318">
    <property type="entry name" value="TAT"/>
    <property type="match status" value="1"/>
</dbReference>
<accession>A0A6M0RY43</accession>
<reference evidence="2 3" key="1">
    <citation type="journal article" date="2020" name="Microb. Ecol.">
        <title>Ecogenomics of the Marine Benthic Filamentous Cyanobacterium Adonisia.</title>
        <authorList>
            <person name="Walter J.M."/>
            <person name="Coutinho F.H."/>
            <person name="Leomil L."/>
            <person name="Hargreaves P.I."/>
            <person name="Campeao M.E."/>
            <person name="Vieira V.V."/>
            <person name="Silva B.S."/>
            <person name="Fistarol G.O."/>
            <person name="Salomon P.S."/>
            <person name="Sawabe T."/>
            <person name="Mino S."/>
            <person name="Hosokawa M."/>
            <person name="Miyashita H."/>
            <person name="Maruyama F."/>
            <person name="van Verk M.C."/>
            <person name="Dutilh B.E."/>
            <person name="Thompson C.C."/>
            <person name="Thompson F.L."/>
        </authorList>
    </citation>
    <scope>NUCLEOTIDE SEQUENCE [LARGE SCALE GENOMIC DNA]</scope>
    <source>
        <strain evidence="2 3">CCMR0081</strain>
    </source>
</reference>
<comment type="caution">
    <text evidence="2">The sequence shown here is derived from an EMBL/GenBank/DDBJ whole genome shotgun (WGS) entry which is preliminary data.</text>
</comment>
<dbReference type="NCBIfam" id="NF003767">
    <property type="entry name" value="PRK05363.1"/>
    <property type="match status" value="1"/>
</dbReference>
<proteinExistence type="predicted"/>
<evidence type="ECO:0000313" key="3">
    <source>
        <dbReference type="Proteomes" id="UP000481033"/>
    </source>
</evidence>
<dbReference type="InterPro" id="IPR036374">
    <property type="entry name" value="OxRdtase_Mopterin-bd_sf"/>
</dbReference>
<dbReference type="InterPro" id="IPR000572">
    <property type="entry name" value="OxRdtase_Mopterin-bd_dom"/>
</dbReference>
<dbReference type="Pfam" id="PF00174">
    <property type="entry name" value="Oxidored_molyb"/>
    <property type="match status" value="1"/>
</dbReference>
<dbReference type="PANTHER" id="PTHR43032">
    <property type="entry name" value="PROTEIN-METHIONINE-SULFOXIDE REDUCTASE"/>
    <property type="match status" value="1"/>
</dbReference>
<keyword evidence="3" id="KW-1185">Reference proteome</keyword>
<dbReference type="AlphaFoldDB" id="A0A6M0RY43"/>
<protein>
    <submittedName>
        <fullName evidence="2">Protein-methionine-sulfoxide reductase catalytic subunit MsrP</fullName>
    </submittedName>
</protein>
<dbReference type="EMBL" id="QXHD01000004">
    <property type="protein sequence ID" value="NEZ60621.1"/>
    <property type="molecule type" value="Genomic_DNA"/>
</dbReference>
<dbReference type="Gene3D" id="3.90.420.10">
    <property type="entry name" value="Oxidoreductase, molybdopterin-binding domain"/>
    <property type="match status" value="1"/>
</dbReference>
<evidence type="ECO:0000259" key="1">
    <source>
        <dbReference type="Pfam" id="PF00174"/>
    </source>
</evidence>
<dbReference type="Proteomes" id="UP000481033">
    <property type="component" value="Unassembled WGS sequence"/>
</dbReference>
<gene>
    <name evidence="2" type="primary">msrP</name>
    <name evidence="2" type="ORF">DXZ20_34275</name>
</gene>
<sequence>MSFIHIRPNWQLPEKFATSKAAYLNRRRFLKNLAGVGLGIAATSCTGRPLTAQGTEELASTFGDPLSNFTTNSVFADAGRSVTNQLFASRYNNFYEFGLTKNIWSNAQRLPTDPWKLEVSGLVKNPKTYDLDDLYNRFPLEERIYRFRCVEAWAMVVPWLGFPMRKVLEDVEPTSDAKFVRFESFYDENITEGPSISFSNLPWPYHEGLRIEEMANDLAFFAVGIYGRTMPKQHGAPIRMVVPWKYGFKGAKSIVKIEFLAEQPATYWNTISPNEYKFEANVEPDVPHPRWSQKRERLVGAGEAWDWEKQDTLIYNGYGDYVADLYA</sequence>